<comment type="similarity">
    <text evidence="1">Belongs to the class-I pyridine nucleotide-disulfide oxidoreductase family.</text>
</comment>
<dbReference type="PANTHER" id="PTHR43014:SF2">
    <property type="entry name" value="MERCURIC REDUCTASE"/>
    <property type="match status" value="1"/>
</dbReference>
<dbReference type="PIRSF" id="PIRSF000350">
    <property type="entry name" value="Mercury_reductase_MerA"/>
    <property type="match status" value="1"/>
</dbReference>
<dbReference type="Gene3D" id="3.50.50.60">
    <property type="entry name" value="FAD/NAD(P)-binding domain"/>
    <property type="match status" value="2"/>
</dbReference>
<dbReference type="InterPro" id="IPR036188">
    <property type="entry name" value="FAD/NAD-bd_sf"/>
</dbReference>
<keyword evidence="6" id="KW-0520">NAD</keyword>
<keyword evidence="11" id="KW-1185">Reference proteome</keyword>
<dbReference type="InterPro" id="IPR004099">
    <property type="entry name" value="Pyr_nucl-diS_OxRdtase_dimer"/>
</dbReference>
<evidence type="ECO:0000259" key="8">
    <source>
        <dbReference type="Pfam" id="PF02852"/>
    </source>
</evidence>
<sequence length="461" mass="49788">MHMQHFNAIIIGSGQGGNPLARKLAKAGWQTALVEKKWLGGTCINDGCTPTKAMIASARAAWVAANGRQWGLRVNGYSVDMESIVERKNRIVADFRAGTEKRLQVDGLTLFDGAAAFTGPKTLHVQLHDGGEATITADHIVIDTGTSPQVPPVPGLDVIPWFTSTTLLDLPTLPSHLLVMGGSYIALELGQMFRRFGSEVTIIERAPQLVPREDEDVAAGVQQIMEAEGIGIFTGTEVQQAEQTSRGIVLHIHTNGQQHVLQGSHVLVATGRTPQTPALQLDKAGVQTDDQGYITVNERLETNVPGVYALGDVKGGPAFTHISYHDHFIVYKNLLGKESASIRDRQVPYCMFTDPQLGRIGLSEKEARQQGLRYKTASLPMKHVARAIETSQTSGFMKALVAEGSGRILGAAVLGAEGGEIMSLLQMAMLGGITAQQLREMIFAHPLYAESLNNLFLSLDK</sequence>
<evidence type="ECO:0000313" key="10">
    <source>
        <dbReference type="EMBL" id="TWI86521.1"/>
    </source>
</evidence>
<keyword evidence="10" id="KW-0670">Pyruvate</keyword>
<dbReference type="Proteomes" id="UP000316778">
    <property type="component" value="Unassembled WGS sequence"/>
</dbReference>
<gene>
    <name evidence="10" type="ORF">LX66_3779</name>
</gene>
<feature type="binding site" evidence="6">
    <location>
        <position position="312"/>
    </location>
    <ligand>
        <name>FAD</name>
        <dbReference type="ChEBI" id="CHEBI:57692"/>
    </ligand>
</feature>
<organism evidence="10 11">
    <name type="scientific">Chitinophaga japonensis</name>
    <name type="common">Flexibacter japonensis</name>
    <dbReference type="NCBI Taxonomy" id="104662"/>
    <lineage>
        <taxon>Bacteria</taxon>
        <taxon>Pseudomonadati</taxon>
        <taxon>Bacteroidota</taxon>
        <taxon>Chitinophagia</taxon>
        <taxon>Chitinophagales</taxon>
        <taxon>Chitinophagaceae</taxon>
        <taxon>Chitinophaga</taxon>
    </lineage>
</organism>
<feature type="domain" description="FAD/NAD(P)-binding" evidence="9">
    <location>
        <begin position="7"/>
        <end position="323"/>
    </location>
</feature>
<name>A0A562SZ03_CHIJA</name>
<feature type="domain" description="Pyridine nucleotide-disulphide oxidoreductase dimerisation" evidence="8">
    <location>
        <begin position="347"/>
        <end position="454"/>
    </location>
</feature>
<feature type="binding site" evidence="6">
    <location>
        <position position="52"/>
    </location>
    <ligand>
        <name>FAD</name>
        <dbReference type="ChEBI" id="CHEBI:57692"/>
    </ligand>
</feature>
<keyword evidence="4" id="KW-0560">Oxidoreductase</keyword>
<protein>
    <submittedName>
        <fullName evidence="10">Pyruvate/2-oxoglutarate dehydrogenase complex dihydrolipoamide dehydrogenase (E3) component</fullName>
    </submittedName>
</protein>
<dbReference type="RefSeq" id="WP_244620451.1">
    <property type="nucleotide sequence ID" value="NZ_BAAAFY010000005.1"/>
</dbReference>
<comment type="caution">
    <text evidence="10">The sequence shown here is derived from an EMBL/GenBank/DDBJ whole genome shotgun (WGS) entry which is preliminary data.</text>
</comment>
<dbReference type="AlphaFoldDB" id="A0A562SZ03"/>
<dbReference type="InterPro" id="IPR001100">
    <property type="entry name" value="Pyr_nuc-diS_OxRdtase"/>
</dbReference>
<dbReference type="EMBL" id="VLLG01000004">
    <property type="protein sequence ID" value="TWI86521.1"/>
    <property type="molecule type" value="Genomic_DNA"/>
</dbReference>
<dbReference type="PRINTS" id="PR00411">
    <property type="entry name" value="PNDRDTASEI"/>
</dbReference>
<dbReference type="GO" id="GO:0050660">
    <property type="term" value="F:flavin adenine dinucleotide binding"/>
    <property type="evidence" value="ECO:0007669"/>
    <property type="project" value="TreeGrafter"/>
</dbReference>
<dbReference type="PANTHER" id="PTHR43014">
    <property type="entry name" value="MERCURIC REDUCTASE"/>
    <property type="match status" value="1"/>
</dbReference>
<dbReference type="Pfam" id="PF02852">
    <property type="entry name" value="Pyr_redox_dim"/>
    <property type="match status" value="1"/>
</dbReference>
<feature type="binding site" evidence="6">
    <location>
        <begin position="181"/>
        <end position="188"/>
    </location>
    <ligand>
        <name>NAD(+)</name>
        <dbReference type="ChEBI" id="CHEBI:57540"/>
    </ligand>
</feature>
<dbReference type="InterPro" id="IPR023753">
    <property type="entry name" value="FAD/NAD-binding_dom"/>
</dbReference>
<feature type="active site" description="Proton acceptor" evidence="5">
    <location>
        <position position="445"/>
    </location>
</feature>
<feature type="binding site" evidence="6">
    <location>
        <position position="204"/>
    </location>
    <ligand>
        <name>NAD(+)</name>
        <dbReference type="ChEBI" id="CHEBI:57540"/>
    </ligand>
</feature>
<comment type="cofactor">
    <cofactor evidence="6">
        <name>FAD</name>
        <dbReference type="ChEBI" id="CHEBI:57692"/>
    </cofactor>
    <text evidence="6">Binds 1 FAD per subunit.</text>
</comment>
<dbReference type="InterPro" id="IPR016156">
    <property type="entry name" value="FAD/NAD-linked_Rdtase_dimer_sf"/>
</dbReference>
<keyword evidence="2" id="KW-0285">Flavoprotein</keyword>
<evidence type="ECO:0000256" key="7">
    <source>
        <dbReference type="PIRSR" id="PIRSR000350-4"/>
    </source>
</evidence>
<evidence type="ECO:0000256" key="6">
    <source>
        <dbReference type="PIRSR" id="PIRSR000350-3"/>
    </source>
</evidence>
<keyword evidence="6" id="KW-0547">Nucleotide-binding</keyword>
<accession>A0A562SZ03</accession>
<feature type="disulfide bond" description="Redox-active" evidence="7">
    <location>
        <begin position="43"/>
        <end position="48"/>
    </location>
</feature>
<proteinExistence type="inferred from homology"/>
<keyword evidence="3 6" id="KW-0274">FAD</keyword>
<evidence type="ECO:0000313" key="11">
    <source>
        <dbReference type="Proteomes" id="UP000316778"/>
    </source>
</evidence>
<evidence type="ECO:0000256" key="4">
    <source>
        <dbReference type="ARBA" id="ARBA00023002"/>
    </source>
</evidence>
<dbReference type="SUPFAM" id="SSF51905">
    <property type="entry name" value="FAD/NAD(P)-binding domain"/>
    <property type="match status" value="1"/>
</dbReference>
<dbReference type="PRINTS" id="PR00368">
    <property type="entry name" value="FADPNR"/>
</dbReference>
<dbReference type="Pfam" id="PF07992">
    <property type="entry name" value="Pyr_redox_2"/>
    <property type="match status" value="1"/>
</dbReference>
<evidence type="ECO:0000256" key="2">
    <source>
        <dbReference type="ARBA" id="ARBA00022630"/>
    </source>
</evidence>
<feature type="binding site" evidence="6">
    <location>
        <position position="271"/>
    </location>
    <ligand>
        <name>NAD(+)</name>
        <dbReference type="ChEBI" id="CHEBI:57540"/>
    </ligand>
</feature>
<evidence type="ECO:0000256" key="1">
    <source>
        <dbReference type="ARBA" id="ARBA00007532"/>
    </source>
</evidence>
<dbReference type="SUPFAM" id="SSF55424">
    <property type="entry name" value="FAD/NAD-linked reductases, dimerisation (C-terminal) domain"/>
    <property type="match status" value="1"/>
</dbReference>
<evidence type="ECO:0000256" key="5">
    <source>
        <dbReference type="PIRSR" id="PIRSR000350-2"/>
    </source>
</evidence>
<dbReference type="Gene3D" id="3.30.390.30">
    <property type="match status" value="1"/>
</dbReference>
<evidence type="ECO:0000259" key="9">
    <source>
        <dbReference type="Pfam" id="PF07992"/>
    </source>
</evidence>
<dbReference type="FunFam" id="3.30.390.30:FF:000001">
    <property type="entry name" value="Dihydrolipoyl dehydrogenase"/>
    <property type="match status" value="1"/>
</dbReference>
<evidence type="ECO:0000256" key="3">
    <source>
        <dbReference type="ARBA" id="ARBA00022827"/>
    </source>
</evidence>
<dbReference type="GO" id="GO:0003955">
    <property type="term" value="F:NAD(P)H dehydrogenase (quinone) activity"/>
    <property type="evidence" value="ECO:0007669"/>
    <property type="project" value="TreeGrafter"/>
</dbReference>
<reference evidence="10 11" key="1">
    <citation type="journal article" date="2013" name="Stand. Genomic Sci.">
        <title>Genomic Encyclopedia of Type Strains, Phase I: The one thousand microbial genomes (KMG-I) project.</title>
        <authorList>
            <person name="Kyrpides N.C."/>
            <person name="Woyke T."/>
            <person name="Eisen J.A."/>
            <person name="Garrity G."/>
            <person name="Lilburn T.G."/>
            <person name="Beck B.J."/>
            <person name="Whitman W.B."/>
            <person name="Hugenholtz P."/>
            <person name="Klenk H.P."/>
        </authorList>
    </citation>
    <scope>NUCLEOTIDE SEQUENCE [LARGE SCALE GENOMIC DNA]</scope>
    <source>
        <strain evidence="10 11">DSM 13484</strain>
    </source>
</reference>